<evidence type="ECO:0000313" key="1">
    <source>
        <dbReference type="EMBL" id="CRL07681.1"/>
    </source>
</evidence>
<dbReference type="Proteomes" id="UP000183832">
    <property type="component" value="Unassembled WGS sequence"/>
</dbReference>
<name>A0A1J1J9J2_9DIPT</name>
<keyword evidence="2" id="KW-1185">Reference proteome</keyword>
<accession>A0A1J1J9J2</accession>
<dbReference type="AlphaFoldDB" id="A0A1J1J9J2"/>
<gene>
    <name evidence="1" type="ORF">CLUMA_CG020638</name>
</gene>
<sequence>MTKQSIQLYNNYLSNYNFIEVPEAKALIFISNYNFCLPMSGQNHIEHASSSSHENMQFINENLKVVATHSLKQQSMKGFKIN</sequence>
<evidence type="ECO:0000313" key="2">
    <source>
        <dbReference type="Proteomes" id="UP000183832"/>
    </source>
</evidence>
<reference evidence="1 2" key="1">
    <citation type="submission" date="2015-04" db="EMBL/GenBank/DDBJ databases">
        <authorList>
            <person name="Syromyatnikov M.Y."/>
            <person name="Popov V.N."/>
        </authorList>
    </citation>
    <scope>NUCLEOTIDE SEQUENCE [LARGE SCALE GENOMIC DNA]</scope>
</reference>
<protein>
    <submittedName>
        <fullName evidence="1">CLUMA_CG020638, isoform A</fullName>
    </submittedName>
</protein>
<dbReference type="EMBL" id="CVRI01000073">
    <property type="protein sequence ID" value="CRL07681.1"/>
    <property type="molecule type" value="Genomic_DNA"/>
</dbReference>
<organism evidence="1 2">
    <name type="scientific">Clunio marinus</name>
    <dbReference type="NCBI Taxonomy" id="568069"/>
    <lineage>
        <taxon>Eukaryota</taxon>
        <taxon>Metazoa</taxon>
        <taxon>Ecdysozoa</taxon>
        <taxon>Arthropoda</taxon>
        <taxon>Hexapoda</taxon>
        <taxon>Insecta</taxon>
        <taxon>Pterygota</taxon>
        <taxon>Neoptera</taxon>
        <taxon>Endopterygota</taxon>
        <taxon>Diptera</taxon>
        <taxon>Nematocera</taxon>
        <taxon>Chironomoidea</taxon>
        <taxon>Chironomidae</taxon>
        <taxon>Clunio</taxon>
    </lineage>
</organism>
<proteinExistence type="predicted"/>